<feature type="region of interest" description="Disordered" evidence="1">
    <location>
        <begin position="32"/>
        <end position="66"/>
    </location>
</feature>
<evidence type="ECO:0000313" key="3">
    <source>
        <dbReference type="Proteomes" id="UP000019226"/>
    </source>
</evidence>
<evidence type="ECO:0008006" key="4">
    <source>
        <dbReference type="Google" id="ProtNLM"/>
    </source>
</evidence>
<dbReference type="GeneID" id="82877546"/>
<keyword evidence="3" id="KW-1185">Reference proteome</keyword>
<proteinExistence type="predicted"/>
<name>A0ABN4CC43_9CORY</name>
<dbReference type="RefSeq" id="WP_006823642.1">
    <property type="nucleotide sequence ID" value="NZ_CP004350.1"/>
</dbReference>
<dbReference type="Proteomes" id="UP000019226">
    <property type="component" value="Chromosome"/>
</dbReference>
<accession>A0ABN4CC43</accession>
<feature type="region of interest" description="Disordered" evidence="1">
    <location>
        <begin position="1"/>
        <end position="20"/>
    </location>
</feature>
<dbReference type="EMBL" id="CP004350">
    <property type="protein sequence ID" value="AHI19969.1"/>
    <property type="molecule type" value="Genomic_DNA"/>
</dbReference>
<organism evidence="2 3">
    <name type="scientific">Corynebacterium casei LMG S-19264</name>
    <dbReference type="NCBI Taxonomy" id="1285583"/>
    <lineage>
        <taxon>Bacteria</taxon>
        <taxon>Bacillati</taxon>
        <taxon>Actinomycetota</taxon>
        <taxon>Actinomycetes</taxon>
        <taxon>Mycobacteriales</taxon>
        <taxon>Corynebacteriaceae</taxon>
        <taxon>Corynebacterium</taxon>
    </lineage>
</organism>
<gene>
    <name evidence="2" type="ORF">CCASEI_06990</name>
</gene>
<protein>
    <recommendedName>
        <fullName evidence="4">Antitoxin</fullName>
    </recommendedName>
</protein>
<dbReference type="Pfam" id="PF14013">
    <property type="entry name" value="MT0933_antitox"/>
    <property type="match status" value="1"/>
</dbReference>
<reference evidence="3" key="1">
    <citation type="submission" date="2013-02" db="EMBL/GenBank/DDBJ databases">
        <title>The complete genome sequence of Corynebacterium casei LMG S-19264 (=DSM 44701).</title>
        <authorList>
            <person name="Ruckert C."/>
            <person name="Albersmeier A."/>
            <person name="Kalinowski J."/>
        </authorList>
    </citation>
    <scope>NUCLEOTIDE SEQUENCE [LARGE SCALE GENOMIC DNA]</scope>
    <source>
        <strain evidence="3">LMG S-19264</strain>
    </source>
</reference>
<feature type="compositionally biased region" description="Basic and acidic residues" evidence="1">
    <location>
        <begin position="32"/>
        <end position="51"/>
    </location>
</feature>
<sequence>MGIFDDAKNKAAEAAQDGKLDDHLDKAEDFAKDKVGEEHHDKVDGARDKIDGALGSNNDDNKEEDR</sequence>
<dbReference type="InterPro" id="IPR028037">
    <property type="entry name" value="Antitoxin_Rv0909/MT0933"/>
</dbReference>
<evidence type="ECO:0000313" key="2">
    <source>
        <dbReference type="EMBL" id="AHI19969.1"/>
    </source>
</evidence>
<evidence type="ECO:0000256" key="1">
    <source>
        <dbReference type="SAM" id="MobiDB-lite"/>
    </source>
</evidence>